<feature type="transmembrane region" description="Helical" evidence="1">
    <location>
        <begin position="129"/>
        <end position="147"/>
    </location>
</feature>
<feature type="transmembrane region" description="Helical" evidence="1">
    <location>
        <begin position="12"/>
        <end position="34"/>
    </location>
</feature>
<dbReference type="OrthoDB" id="5125396at2"/>
<keyword evidence="1" id="KW-0812">Transmembrane</keyword>
<dbReference type="RefSeq" id="WP_121371133.1">
    <property type="nucleotide sequence ID" value="NZ_RBKS01000001.1"/>
</dbReference>
<sequence>MSTTSTTSRAARVARGLGIAVSSVVIAAFSHVAAGGAAPGVLGAVLALVFAALVSIALAGRRLSAPRAVVAVTLSQVVFHVLFSLGAAIPTAHGHDVSMLGMVMSGGTTSTLPALSSPGATSALAAEGARMWAGHTVAAALTVVLLFQGERGFFAVLRVATERLAVLVRAAEAVRPRPAAVPRRAAVAAAESRILRPLEVFLSARPHRGPPRVL</sequence>
<keyword evidence="3" id="KW-1185">Reference proteome</keyword>
<name>A0A495ILL8_9MICO</name>
<organism evidence="2 3">
    <name type="scientific">Frondihabitans australicus</name>
    <dbReference type="NCBI Taxonomy" id="386892"/>
    <lineage>
        <taxon>Bacteria</taxon>
        <taxon>Bacillati</taxon>
        <taxon>Actinomycetota</taxon>
        <taxon>Actinomycetes</taxon>
        <taxon>Micrococcales</taxon>
        <taxon>Microbacteriaceae</taxon>
        <taxon>Frondihabitans</taxon>
    </lineage>
</organism>
<feature type="transmembrane region" description="Helical" evidence="1">
    <location>
        <begin position="40"/>
        <end position="59"/>
    </location>
</feature>
<dbReference type="Proteomes" id="UP000280008">
    <property type="component" value="Unassembled WGS sequence"/>
</dbReference>
<evidence type="ECO:0000313" key="3">
    <source>
        <dbReference type="Proteomes" id="UP000280008"/>
    </source>
</evidence>
<accession>A0A495ILL8</accession>
<protein>
    <submittedName>
        <fullName evidence="2">Uncharacterized protein</fullName>
    </submittedName>
</protein>
<feature type="transmembrane region" description="Helical" evidence="1">
    <location>
        <begin position="68"/>
        <end position="89"/>
    </location>
</feature>
<keyword evidence="1" id="KW-0472">Membrane</keyword>
<evidence type="ECO:0000256" key="1">
    <source>
        <dbReference type="SAM" id="Phobius"/>
    </source>
</evidence>
<proteinExistence type="predicted"/>
<dbReference type="EMBL" id="RBKS01000001">
    <property type="protein sequence ID" value="RKR76161.1"/>
    <property type="molecule type" value="Genomic_DNA"/>
</dbReference>
<comment type="caution">
    <text evidence="2">The sequence shown here is derived from an EMBL/GenBank/DDBJ whole genome shotgun (WGS) entry which is preliminary data.</text>
</comment>
<evidence type="ECO:0000313" key="2">
    <source>
        <dbReference type="EMBL" id="RKR76161.1"/>
    </source>
</evidence>
<keyword evidence="1" id="KW-1133">Transmembrane helix</keyword>
<reference evidence="2 3" key="1">
    <citation type="submission" date="2018-10" db="EMBL/GenBank/DDBJ databases">
        <title>Sequencing the genomes of 1000 actinobacteria strains.</title>
        <authorList>
            <person name="Klenk H.-P."/>
        </authorList>
    </citation>
    <scope>NUCLEOTIDE SEQUENCE [LARGE SCALE GENOMIC DNA]</scope>
    <source>
        <strain evidence="2 3">DSM 17894</strain>
    </source>
</reference>
<dbReference type="AlphaFoldDB" id="A0A495ILL8"/>
<gene>
    <name evidence="2" type="ORF">C8E83_3326</name>
</gene>